<keyword evidence="2 8" id="KW-0813">Transport</keyword>
<keyword evidence="7 8" id="KW-0998">Cell outer membrane</keyword>
<keyword evidence="14" id="KW-1185">Reference proteome</keyword>
<dbReference type="NCBIfam" id="TIGR04057">
    <property type="entry name" value="SusC_RagA_signa"/>
    <property type="match status" value="1"/>
</dbReference>
<dbReference type="Pfam" id="PF13715">
    <property type="entry name" value="CarbopepD_reg_2"/>
    <property type="match status" value="1"/>
</dbReference>
<sequence>MSRIKFLYLLLFSCFTGISFATAQKITGKVFAGEDQRPLAGVSILVKNTKEVVQTNEEGAFQINATVGQVLAFRYQGRSTVFDTVKSVGQVLSISLELTDVSLNDVVVTALSIKREKKAIGYAVQEISGADITKTKDQSIINQLSGKVAGVQVTSASGALGASARIVIRGNSSFGNNQPLFVVDGVPILNDATAVTSGQGVDYGTGAGDIDPENVESMSVLKGANAAALYGSRAANGVILITTKKGSNKRLGIDISSSLTGDDVYILPKYQNMYGQGLYGDEYIWQQTHPELSYQDYAKTYAYNYVDGKGNGVNDMIDESWGPRMNKGLLIDQFFGKNQPWISHPNNTKSFFETGITSNTNVAVTAGTDNARGRLSLSNMHAEGVLPNNDLDQKTINFSGSLTPTSRLTIETNVNYLIRSSDNIARGSYGSSENPFMSVGGWFGRQIDMKLLKQNWNKDDELGNPYNWQQGVDNPYLAMYKNTNAMDRHRIYGNVNAIYKLADWISVKGVVGTDYYTEWRKNVVNSRSKRSTSGGRFEQTALSTSETNADLMLLLQKKVSSSIRIDGVIGSNVRKNKYESMWLSASQLTVPDLYTIANVKGNISSSMYTSEKENQSVYASANVAYNNYLFLNLTGRNDWSSTLPAGNRSYFYPSVNAGFVFTDAFGIRSDVLSYGKLRLGWAQVGNDTDPYQTKATYSPSSTTWNGVTMYSYSRKVPPVNLKPEITTSTEAGVDLRFFRNRISLDMTYYKTATKNQILSVGISNTTGFGSALINAGKIQNAGIEVQLGAQIFDNPGGFNWNVMLNWARNKNKVVELYPGIESYDLGSANVVIQAVPGKPYAEILGGAYKRNDQGKIVVDASGLPEVVSNQPIGNALPKWTGGINNSFSYKNFNLSFLVDMRWGGDIFSYTLWHNQANGTAINTVENGIREKGLIVDAVKEDGSANDIRVSAEDYFRSGYVWNLHENSLIKGTYIKLRELALGYKIPVKRNKFLNSAAVSIVARNLALLYTDPSNIVHIDPETSLGIGNGGLGVEMYNLPSTRSIGLKVQLGF</sequence>
<keyword evidence="4 8" id="KW-0812">Transmembrane</keyword>
<accession>A0A1C3YS80</accession>
<dbReference type="InterPro" id="IPR037066">
    <property type="entry name" value="Plug_dom_sf"/>
</dbReference>
<dbReference type="InterPro" id="IPR023996">
    <property type="entry name" value="TonB-dep_OMP_SusC/RagA"/>
</dbReference>
<dbReference type="Pfam" id="PF07715">
    <property type="entry name" value="Plug"/>
    <property type="match status" value="1"/>
</dbReference>
<dbReference type="InterPro" id="IPR008969">
    <property type="entry name" value="CarboxyPept-like_regulatory"/>
</dbReference>
<evidence type="ECO:0000256" key="8">
    <source>
        <dbReference type="PROSITE-ProRule" id="PRU01360"/>
    </source>
</evidence>
<reference evidence="13 14" key="1">
    <citation type="submission" date="2016-08" db="EMBL/GenBank/DDBJ databases">
        <authorList>
            <person name="Seilhamer J.J."/>
        </authorList>
    </citation>
    <scope>NUCLEOTIDE SEQUENCE [LARGE SCALE GENOMIC DNA]</scope>
    <source>
        <strain evidence="13 14">A37T2</strain>
    </source>
</reference>
<dbReference type="InterPro" id="IPR012910">
    <property type="entry name" value="Plug_dom"/>
</dbReference>
<dbReference type="InterPro" id="IPR000531">
    <property type="entry name" value="Beta-barrel_TonB"/>
</dbReference>
<dbReference type="InterPro" id="IPR039426">
    <property type="entry name" value="TonB-dep_rcpt-like"/>
</dbReference>
<evidence type="ECO:0000313" key="13">
    <source>
        <dbReference type="EMBL" id="SCB72954.1"/>
    </source>
</evidence>
<comment type="similarity">
    <text evidence="8 9">Belongs to the TonB-dependent receptor family.</text>
</comment>
<evidence type="ECO:0000256" key="6">
    <source>
        <dbReference type="ARBA" id="ARBA00023136"/>
    </source>
</evidence>
<dbReference type="SUPFAM" id="SSF49464">
    <property type="entry name" value="Carboxypeptidase regulatory domain-like"/>
    <property type="match status" value="1"/>
</dbReference>
<evidence type="ECO:0000256" key="10">
    <source>
        <dbReference type="SAM" id="SignalP"/>
    </source>
</evidence>
<evidence type="ECO:0000256" key="1">
    <source>
        <dbReference type="ARBA" id="ARBA00004571"/>
    </source>
</evidence>
<name>A0A1C3YS80_9BACT</name>
<gene>
    <name evidence="13" type="ORF">GA0116948_10181</name>
</gene>
<evidence type="ECO:0000259" key="12">
    <source>
        <dbReference type="Pfam" id="PF07715"/>
    </source>
</evidence>
<dbReference type="EMBL" id="FMAR01000001">
    <property type="protein sequence ID" value="SCB72954.1"/>
    <property type="molecule type" value="Genomic_DNA"/>
</dbReference>
<dbReference type="InterPro" id="IPR023997">
    <property type="entry name" value="TonB-dep_OMP_SusC/RagA_CS"/>
</dbReference>
<dbReference type="STRING" id="1335309.GA0116948_10181"/>
<keyword evidence="3 8" id="KW-1134">Transmembrane beta strand</keyword>
<dbReference type="GO" id="GO:0009279">
    <property type="term" value="C:cell outer membrane"/>
    <property type="evidence" value="ECO:0007669"/>
    <property type="project" value="UniProtKB-SubCell"/>
</dbReference>
<keyword evidence="5 9" id="KW-0798">TonB box</keyword>
<dbReference type="SUPFAM" id="SSF56935">
    <property type="entry name" value="Porins"/>
    <property type="match status" value="1"/>
</dbReference>
<keyword evidence="6 8" id="KW-0472">Membrane</keyword>
<protein>
    <submittedName>
        <fullName evidence="13">TonB-linked outer membrane protein, SusC/RagA family</fullName>
    </submittedName>
</protein>
<evidence type="ECO:0000256" key="5">
    <source>
        <dbReference type="ARBA" id="ARBA00023077"/>
    </source>
</evidence>
<organism evidence="13 14">
    <name type="scientific">Chitinophaga costaii</name>
    <dbReference type="NCBI Taxonomy" id="1335309"/>
    <lineage>
        <taxon>Bacteria</taxon>
        <taxon>Pseudomonadati</taxon>
        <taxon>Bacteroidota</taxon>
        <taxon>Chitinophagia</taxon>
        <taxon>Chitinophagales</taxon>
        <taxon>Chitinophagaceae</taxon>
        <taxon>Chitinophaga</taxon>
    </lineage>
</organism>
<dbReference type="InterPro" id="IPR036942">
    <property type="entry name" value="Beta-barrel_TonB_sf"/>
</dbReference>
<dbReference type="AlphaFoldDB" id="A0A1C3YS80"/>
<feature type="signal peptide" evidence="10">
    <location>
        <begin position="1"/>
        <end position="21"/>
    </location>
</feature>
<feature type="domain" description="TonB-dependent receptor plug" evidence="12">
    <location>
        <begin position="117"/>
        <end position="238"/>
    </location>
</feature>
<dbReference type="RefSeq" id="WP_089707867.1">
    <property type="nucleotide sequence ID" value="NZ_FMAR01000001.1"/>
</dbReference>
<feature type="chain" id="PRO_5008687694" evidence="10">
    <location>
        <begin position="22"/>
        <end position="1052"/>
    </location>
</feature>
<evidence type="ECO:0000313" key="14">
    <source>
        <dbReference type="Proteomes" id="UP000242818"/>
    </source>
</evidence>
<keyword evidence="10" id="KW-0732">Signal</keyword>
<dbReference type="Gene3D" id="2.170.130.10">
    <property type="entry name" value="TonB-dependent receptor, plug domain"/>
    <property type="match status" value="1"/>
</dbReference>
<dbReference type="PROSITE" id="PS52016">
    <property type="entry name" value="TONB_DEPENDENT_REC_3"/>
    <property type="match status" value="1"/>
</dbReference>
<proteinExistence type="inferred from homology"/>
<dbReference type="NCBIfam" id="TIGR04056">
    <property type="entry name" value="OMP_RagA_SusC"/>
    <property type="match status" value="1"/>
</dbReference>
<evidence type="ECO:0000256" key="4">
    <source>
        <dbReference type="ARBA" id="ARBA00022692"/>
    </source>
</evidence>
<evidence type="ECO:0000256" key="7">
    <source>
        <dbReference type="ARBA" id="ARBA00023237"/>
    </source>
</evidence>
<comment type="subcellular location">
    <subcellularLocation>
        <location evidence="1 8">Cell outer membrane</location>
        <topology evidence="1 8">Multi-pass membrane protein</topology>
    </subcellularLocation>
</comment>
<evidence type="ECO:0000256" key="3">
    <source>
        <dbReference type="ARBA" id="ARBA00022452"/>
    </source>
</evidence>
<evidence type="ECO:0000259" key="11">
    <source>
        <dbReference type="Pfam" id="PF00593"/>
    </source>
</evidence>
<feature type="domain" description="TonB-dependent receptor-like beta-barrel" evidence="11">
    <location>
        <begin position="454"/>
        <end position="904"/>
    </location>
</feature>
<evidence type="ECO:0000256" key="9">
    <source>
        <dbReference type="RuleBase" id="RU003357"/>
    </source>
</evidence>
<evidence type="ECO:0000256" key="2">
    <source>
        <dbReference type="ARBA" id="ARBA00022448"/>
    </source>
</evidence>
<dbReference type="Gene3D" id="2.40.170.20">
    <property type="entry name" value="TonB-dependent receptor, beta-barrel domain"/>
    <property type="match status" value="1"/>
</dbReference>
<dbReference type="OrthoDB" id="9768177at2"/>
<dbReference type="Proteomes" id="UP000242818">
    <property type="component" value="Unassembled WGS sequence"/>
</dbReference>
<dbReference type="Pfam" id="PF00593">
    <property type="entry name" value="TonB_dep_Rec_b-barrel"/>
    <property type="match status" value="1"/>
</dbReference>